<evidence type="ECO:0000313" key="4">
    <source>
        <dbReference type="EMBL" id="MBF0857012.1"/>
    </source>
</evidence>
<dbReference type="PANTHER" id="PTHR43179:SF12">
    <property type="entry name" value="GALACTOFURANOSYLTRANSFERASE GLFT2"/>
    <property type="match status" value="1"/>
</dbReference>
<evidence type="ECO:0000256" key="2">
    <source>
        <dbReference type="ARBA" id="ARBA00022676"/>
    </source>
</evidence>
<dbReference type="Pfam" id="PF13641">
    <property type="entry name" value="Glyco_tranf_2_3"/>
    <property type="match status" value="1"/>
</dbReference>
<accession>A0AB35AQG0</accession>
<dbReference type="PANTHER" id="PTHR43179">
    <property type="entry name" value="RHAMNOSYLTRANSFERASE WBBL"/>
    <property type="match status" value="1"/>
</dbReference>
<name>A0AB35AQG0_GLUOY</name>
<evidence type="ECO:0000313" key="5">
    <source>
        <dbReference type="Proteomes" id="UP000603665"/>
    </source>
</evidence>
<dbReference type="GO" id="GO:0016757">
    <property type="term" value="F:glycosyltransferase activity"/>
    <property type="evidence" value="ECO:0007669"/>
    <property type="project" value="UniProtKB-KW"/>
</dbReference>
<dbReference type="AlphaFoldDB" id="A0AB35AQG0"/>
<comment type="caution">
    <text evidence="4">The sequence shown here is derived from an EMBL/GenBank/DDBJ whole genome shotgun (WGS) entry which is preliminary data.</text>
</comment>
<comment type="similarity">
    <text evidence="1">Belongs to the glycosyltransferase 2 family.</text>
</comment>
<dbReference type="Proteomes" id="UP000603665">
    <property type="component" value="Unassembled WGS sequence"/>
</dbReference>
<reference evidence="4" key="2">
    <citation type="submission" date="2023-10" db="EMBL/GenBank/DDBJ databases">
        <title>Description of novel Gluconobacter species.</title>
        <authorList>
            <person name="Cleenwerck I."/>
            <person name="Cnockaert M."/>
            <person name="Borremans W."/>
            <person name="Wieme A.D."/>
            <person name="De Vuyst L."/>
            <person name="Vandamme P."/>
        </authorList>
    </citation>
    <scope>NUCLEOTIDE SEQUENCE</scope>
    <source>
        <strain evidence="4">LMG1408</strain>
    </source>
</reference>
<dbReference type="SUPFAM" id="SSF53448">
    <property type="entry name" value="Nucleotide-diphospho-sugar transferases"/>
    <property type="match status" value="1"/>
</dbReference>
<keyword evidence="2" id="KW-0328">Glycosyltransferase</keyword>
<evidence type="ECO:0000256" key="1">
    <source>
        <dbReference type="ARBA" id="ARBA00006739"/>
    </source>
</evidence>
<protein>
    <submittedName>
        <fullName evidence="4">Glycosyltransferase family 2 protein</fullName>
    </submittedName>
</protein>
<sequence>MPVFSKSLFPLAWATHARFGQLGLQIQTRFPIVVKVFRQWEGEIPEQISEHLCASGHTILALPLLRESGSRLFYSLHRDHTVLSDESDVTVDWVCDRPPAHVVHLAVVICTCDREPQLRTLLGQIDTQLEDLATCIIVNQGTKGLHDRLAVRDALKYRFVEQKNFGGAAGFTRGIIEALSDPNITHVVLMDDDVEVDAGLLCRIRSALAYISPQICIGGAMVDRDRREHLLSIGHNFDSSRAMTTDQLLRRDVHLEDDVARFLFERPLKVGFCGWWCFCFPRQAVETCGLPLPLFLRGDDAEYGLRLKRAGFPTVMWPGVYVAHPNLQNQTRPWHHYYDRRNALICALLERGAVSPKAIMRLMRGTFNALALYRYAEARAEIDALKAYLGGAEDLKSWNEDVHRARMNDDEVSEVLSKGTPIYLAAYRASSIRTAVTVLRVLRDILSFGRVKAISAYDPIVRINAASWKVGTVRRPEQVQIDSGRNVTELKRDPAQARAVFLDMFRILWFSVTHPAPKPEDFLRLATPAWWNARLKAIIRKT</sequence>
<organism evidence="4 5">
    <name type="scientific">Gluconobacter oxydans</name>
    <name type="common">Gluconobacter suboxydans</name>
    <dbReference type="NCBI Taxonomy" id="442"/>
    <lineage>
        <taxon>Bacteria</taxon>
        <taxon>Pseudomonadati</taxon>
        <taxon>Pseudomonadota</taxon>
        <taxon>Alphaproteobacteria</taxon>
        <taxon>Acetobacterales</taxon>
        <taxon>Acetobacteraceae</taxon>
        <taxon>Gluconobacter</taxon>
    </lineage>
</organism>
<keyword evidence="3" id="KW-0808">Transferase</keyword>
<dbReference type="Gene3D" id="3.90.550.60">
    <property type="match status" value="1"/>
</dbReference>
<dbReference type="InterPro" id="IPR029044">
    <property type="entry name" value="Nucleotide-diphossugar_trans"/>
</dbReference>
<gene>
    <name evidence="4" type="ORF">HKD20_10895</name>
</gene>
<dbReference type="EMBL" id="JABCQL010000022">
    <property type="protein sequence ID" value="MBF0857012.1"/>
    <property type="molecule type" value="Genomic_DNA"/>
</dbReference>
<evidence type="ECO:0000256" key="3">
    <source>
        <dbReference type="ARBA" id="ARBA00022679"/>
    </source>
</evidence>
<reference evidence="4" key="1">
    <citation type="submission" date="2020-04" db="EMBL/GenBank/DDBJ databases">
        <authorList>
            <person name="Sombolestani A."/>
        </authorList>
    </citation>
    <scope>NUCLEOTIDE SEQUENCE</scope>
    <source>
        <strain evidence="4">LMG1408</strain>
    </source>
</reference>
<proteinExistence type="inferred from homology"/>